<sequence length="157" mass="17954">MHASLVLRQAESTRFAKVIARPQPARRSTISSLAWIDQHHVRLETVIRTGGNHPYQTPRNHDMSQRQPLLSGYATTQPELTTSRVSSVANRRSVRWRSVDLSTLTMRDIALSLLDQLSCCFDGNLTWQRLIHASRQVDHVHSSLDRQSRARTYLAFP</sequence>
<organism evidence="1 2">
    <name type="scientific">Lipomyces starkeyi NRRL Y-11557</name>
    <dbReference type="NCBI Taxonomy" id="675824"/>
    <lineage>
        <taxon>Eukaryota</taxon>
        <taxon>Fungi</taxon>
        <taxon>Dikarya</taxon>
        <taxon>Ascomycota</taxon>
        <taxon>Saccharomycotina</taxon>
        <taxon>Lipomycetes</taxon>
        <taxon>Lipomycetales</taxon>
        <taxon>Lipomycetaceae</taxon>
        <taxon>Lipomyces</taxon>
    </lineage>
</organism>
<dbReference type="AlphaFoldDB" id="A0A1E3Q5M6"/>
<gene>
    <name evidence="1" type="ORF">LIPSTDRAFT_279396</name>
</gene>
<name>A0A1E3Q5M6_LIPST</name>
<protein>
    <submittedName>
        <fullName evidence="1">Uncharacterized protein</fullName>
    </submittedName>
</protein>
<reference evidence="1 2" key="1">
    <citation type="journal article" date="2016" name="Proc. Natl. Acad. Sci. U.S.A.">
        <title>Comparative genomics of biotechnologically important yeasts.</title>
        <authorList>
            <person name="Riley R."/>
            <person name="Haridas S."/>
            <person name="Wolfe K.H."/>
            <person name="Lopes M.R."/>
            <person name="Hittinger C.T."/>
            <person name="Goeker M."/>
            <person name="Salamov A.A."/>
            <person name="Wisecaver J.H."/>
            <person name="Long T.M."/>
            <person name="Calvey C.H."/>
            <person name="Aerts A.L."/>
            <person name="Barry K.W."/>
            <person name="Choi C."/>
            <person name="Clum A."/>
            <person name="Coughlan A.Y."/>
            <person name="Deshpande S."/>
            <person name="Douglass A.P."/>
            <person name="Hanson S.J."/>
            <person name="Klenk H.-P."/>
            <person name="LaButti K.M."/>
            <person name="Lapidus A."/>
            <person name="Lindquist E.A."/>
            <person name="Lipzen A.M."/>
            <person name="Meier-Kolthoff J.P."/>
            <person name="Ohm R.A."/>
            <person name="Otillar R.P."/>
            <person name="Pangilinan J.L."/>
            <person name="Peng Y."/>
            <person name="Rokas A."/>
            <person name="Rosa C.A."/>
            <person name="Scheuner C."/>
            <person name="Sibirny A.A."/>
            <person name="Slot J.C."/>
            <person name="Stielow J.B."/>
            <person name="Sun H."/>
            <person name="Kurtzman C.P."/>
            <person name="Blackwell M."/>
            <person name="Grigoriev I.V."/>
            <person name="Jeffries T.W."/>
        </authorList>
    </citation>
    <scope>NUCLEOTIDE SEQUENCE [LARGE SCALE GENOMIC DNA]</scope>
    <source>
        <strain evidence="1 2">NRRL Y-11557</strain>
    </source>
</reference>
<evidence type="ECO:0000313" key="1">
    <source>
        <dbReference type="EMBL" id="ODQ72951.1"/>
    </source>
</evidence>
<keyword evidence="2" id="KW-1185">Reference proteome</keyword>
<dbReference type="EMBL" id="KV454294">
    <property type="protein sequence ID" value="ODQ72951.1"/>
    <property type="molecule type" value="Genomic_DNA"/>
</dbReference>
<accession>A0A1E3Q5M6</accession>
<dbReference type="Proteomes" id="UP000094385">
    <property type="component" value="Unassembled WGS sequence"/>
</dbReference>
<evidence type="ECO:0000313" key="2">
    <source>
        <dbReference type="Proteomes" id="UP000094385"/>
    </source>
</evidence>
<proteinExistence type="predicted"/>